<organism evidence="1">
    <name type="scientific">Anopheles marajoara</name>
    <dbReference type="NCBI Taxonomy" id="58244"/>
    <lineage>
        <taxon>Eukaryota</taxon>
        <taxon>Metazoa</taxon>
        <taxon>Ecdysozoa</taxon>
        <taxon>Arthropoda</taxon>
        <taxon>Hexapoda</taxon>
        <taxon>Insecta</taxon>
        <taxon>Pterygota</taxon>
        <taxon>Neoptera</taxon>
        <taxon>Endopterygota</taxon>
        <taxon>Diptera</taxon>
        <taxon>Nematocera</taxon>
        <taxon>Culicoidea</taxon>
        <taxon>Culicidae</taxon>
        <taxon>Anophelinae</taxon>
        <taxon>Anopheles</taxon>
    </lineage>
</organism>
<reference evidence="1" key="1">
    <citation type="submission" date="2018-01" db="EMBL/GenBank/DDBJ databases">
        <title>An insight into the sialome of Amazonian anophelines.</title>
        <authorList>
            <person name="Ribeiro J.M."/>
            <person name="Scarpassa V."/>
            <person name="Calvo E."/>
        </authorList>
    </citation>
    <scope>NUCLEOTIDE SEQUENCE</scope>
    <source>
        <tissue evidence="1">Salivary glands</tissue>
    </source>
</reference>
<dbReference type="EMBL" id="GGFJ01011708">
    <property type="protein sequence ID" value="MBW60849.1"/>
    <property type="molecule type" value="Transcribed_RNA"/>
</dbReference>
<proteinExistence type="predicted"/>
<dbReference type="AlphaFoldDB" id="A0A2M4C6G5"/>
<protein>
    <submittedName>
        <fullName evidence="1">Putative secreted protein</fullName>
    </submittedName>
</protein>
<name>A0A2M4C6G5_9DIPT</name>
<evidence type="ECO:0000313" key="1">
    <source>
        <dbReference type="EMBL" id="MBW60849.1"/>
    </source>
</evidence>
<accession>A0A2M4C6G5</accession>
<sequence>MRLSKVAGSLAFWLPLETRCVYTVWSARSEVDKNKSFTSYKDSLLRGLCVGKKQTHTRMLHVSSTFMSPRLLLSLVTVAQVLRVGGLKESEVGARNIVSLLLHLFHQLFLPLPDLSAFPRSLSNASDSTHHAASWRLRYMALSGTKAPRGTYC</sequence>